<sequence>MAYSEDNIQQFFTDLLASTKQRDKSVKELSKTTDKLLVIETKSLKADQKEQKKEQQHKNRLAQLAARKEKDQKGPLQEMFAKDKKAGDTLNGWLLAALGIGAAGLGAAWLMSDNPIAKKIRDEIGKLVKKGVEALKNALQEAITNAVNELDSFLRGWANDRLRGTGLGGGTTAGANEAAVEEAEGSLEEKKKELRDQLSDIDLGDMLSGQQSDWQEQLYRLEAGEDLSYAPDFRRGGGGGKYGRGIVSGDVVRARTETAGVSKEDKERLKVLDDVIRDRRKYNDMLAVMPEDDDSYALLQQRLATTEEDIGKFYEENQHLVAILERIRDERYARVNNPVQKQTGGIINVPGYGDGDKVPMLLPPESFVLNKKASKHYAQKRQTGGPVGYRKGRKYLKRQTGGFVEAVKHIKKDEALSSLTKGKNDWIRPGGNSVISRKPWGSVKSDTPVHAYYDKVGNVPTIGWGATYYDDISSGTQKVKMGDTITKAKADKVMLDNVKRLAQRYSKMIPNWKKMSNSQRAGLLSMGYNAPNFYGAYKGITAALDSGDMNRVRENLRWGGPSEARITESQAMMRKGPQNLNAIVGEKKVGQKIVGTGNPLVDKFRAMTGQSPEVGTVIKRQQGGPITVPGSGDGDKVPMLLPEGSFVLNREASQRLQTGGVVGAETTHQRFMEANQSAPTMVIPPPKTVVVKRRALATPPPINPPNRGYNMGSGSGVNIVETASQLHRIQSGAAI</sequence>
<feature type="region of interest" description="Disordered" evidence="4">
    <location>
        <begin position="168"/>
        <end position="187"/>
    </location>
</feature>
<dbReference type="Pfam" id="PF00959">
    <property type="entry name" value="Phage_lysozyme"/>
    <property type="match status" value="1"/>
</dbReference>
<name>A0A6G8R6Q2_9CAUD</name>
<evidence type="ECO:0000256" key="4">
    <source>
        <dbReference type="SAM" id="MobiDB-lite"/>
    </source>
</evidence>
<keyword evidence="5" id="KW-1133">Transmembrane helix</keyword>
<dbReference type="EC" id="3.2.1.17" evidence="3"/>
<keyword evidence="3" id="KW-0378">Hydrolase</keyword>
<evidence type="ECO:0000313" key="6">
    <source>
        <dbReference type="EMBL" id="QIN97067.1"/>
    </source>
</evidence>
<dbReference type="Gene3D" id="1.10.530.40">
    <property type="match status" value="1"/>
</dbReference>
<evidence type="ECO:0000256" key="5">
    <source>
        <dbReference type="SAM" id="Phobius"/>
    </source>
</evidence>
<dbReference type="InterPro" id="IPR023346">
    <property type="entry name" value="Lysozyme-like_dom_sf"/>
</dbReference>
<evidence type="ECO:0000256" key="1">
    <source>
        <dbReference type="ARBA" id="ARBA00022529"/>
    </source>
</evidence>
<keyword evidence="3" id="KW-0326">Glycosidase</keyword>
<dbReference type="EMBL" id="MT162467">
    <property type="protein sequence ID" value="QIN97067.1"/>
    <property type="molecule type" value="Genomic_DNA"/>
</dbReference>
<proteinExistence type="inferred from homology"/>
<keyword evidence="5" id="KW-0472">Membrane</keyword>
<dbReference type="GO" id="GO:0042742">
    <property type="term" value="P:defense response to bacterium"/>
    <property type="evidence" value="ECO:0007669"/>
    <property type="project" value="UniProtKB-KW"/>
</dbReference>
<dbReference type="GeneID" id="77946945"/>
<dbReference type="RefSeq" id="YP_010670735.1">
    <property type="nucleotide sequence ID" value="NC_070965.1"/>
</dbReference>
<dbReference type="Proteomes" id="UP000501900">
    <property type="component" value="Genome"/>
</dbReference>
<dbReference type="SUPFAM" id="SSF53955">
    <property type="entry name" value="Lysozyme-like"/>
    <property type="match status" value="1"/>
</dbReference>
<dbReference type="GO" id="GO:0003796">
    <property type="term" value="F:lysozyme activity"/>
    <property type="evidence" value="ECO:0007669"/>
    <property type="project" value="UniProtKB-EC"/>
</dbReference>
<comment type="catalytic activity">
    <reaction evidence="3">
        <text>Hydrolysis of (1-&gt;4)-beta-linkages between N-acetylmuramic acid and N-acetyl-D-glucosamine residues in a peptidoglycan and between N-acetyl-D-glucosamine residues in chitodextrins.</text>
        <dbReference type="EC" id="3.2.1.17"/>
    </reaction>
</comment>
<protein>
    <recommendedName>
        <fullName evidence="3">Lysozyme</fullName>
        <ecNumber evidence="3">3.2.1.17</ecNumber>
    </recommendedName>
</protein>
<dbReference type="InterPro" id="IPR002196">
    <property type="entry name" value="Glyco_hydro_24"/>
</dbReference>
<keyword evidence="1 3" id="KW-0929">Antimicrobial</keyword>
<dbReference type="GO" id="GO:0031640">
    <property type="term" value="P:killing of cells of another organism"/>
    <property type="evidence" value="ECO:0007669"/>
    <property type="project" value="UniProtKB-KW"/>
</dbReference>
<reference evidence="6 7" key="1">
    <citation type="submission" date="2020-03" db="EMBL/GenBank/DDBJ databases">
        <title>The Isolation and Genome Sequence of a Novel Cyanophage S-H34 from the Huanghai Sea, China.</title>
        <authorList>
            <person name="Jiang T."/>
        </authorList>
    </citation>
    <scope>NUCLEOTIDE SEQUENCE [LARGE SCALE GENOMIC DNA]</scope>
</reference>
<dbReference type="KEGG" id="vg:77946945"/>
<keyword evidence="7" id="KW-1185">Reference proteome</keyword>
<organism evidence="6 7">
    <name type="scientific">Synechococcus phage S-H34</name>
    <dbReference type="NCBI Taxonomy" id="2718942"/>
    <lineage>
        <taxon>Viruses</taxon>
        <taxon>Duplodnaviria</taxon>
        <taxon>Heunggongvirae</taxon>
        <taxon>Uroviricota</taxon>
        <taxon>Caudoviricetes</taxon>
        <taxon>Pantevenvirales</taxon>
        <taxon>Kyanoviridae</taxon>
        <taxon>Makaravirus</taxon>
        <taxon>Makaravirus thirtyfour</taxon>
    </lineage>
</organism>
<accession>A0A6G8R6Q2</accession>
<feature type="transmembrane region" description="Helical" evidence="5">
    <location>
        <begin position="92"/>
        <end position="111"/>
    </location>
</feature>
<keyword evidence="2 3" id="KW-0081">Bacteriolytic enzyme</keyword>
<evidence type="ECO:0000256" key="3">
    <source>
        <dbReference type="RuleBase" id="RU003788"/>
    </source>
</evidence>
<keyword evidence="5" id="KW-0812">Transmembrane</keyword>
<dbReference type="GO" id="GO:0009253">
    <property type="term" value="P:peptidoglycan catabolic process"/>
    <property type="evidence" value="ECO:0007669"/>
    <property type="project" value="InterPro"/>
</dbReference>
<comment type="similarity">
    <text evidence="3">Belongs to the glycosyl hydrolase 24 family.</text>
</comment>
<evidence type="ECO:0000256" key="2">
    <source>
        <dbReference type="ARBA" id="ARBA00022638"/>
    </source>
</evidence>
<evidence type="ECO:0000313" key="7">
    <source>
        <dbReference type="Proteomes" id="UP000501900"/>
    </source>
</evidence>
<dbReference type="GO" id="GO:0016998">
    <property type="term" value="P:cell wall macromolecule catabolic process"/>
    <property type="evidence" value="ECO:0007669"/>
    <property type="project" value="InterPro"/>
</dbReference>
<dbReference type="InterPro" id="IPR023347">
    <property type="entry name" value="Lysozyme_dom_sf"/>
</dbReference>